<evidence type="ECO:0000313" key="7">
    <source>
        <dbReference type="Proteomes" id="UP000074108"/>
    </source>
</evidence>
<dbReference type="NCBIfam" id="TIGR03998">
    <property type="entry name" value="thiol_BshC"/>
    <property type="match status" value="1"/>
</dbReference>
<dbReference type="InterPro" id="IPR011199">
    <property type="entry name" value="Bacillithiol_biosynth_BshC"/>
</dbReference>
<dbReference type="HAMAP" id="MF_01867">
    <property type="entry name" value="BshC"/>
    <property type="match status" value="1"/>
</dbReference>
<gene>
    <name evidence="3" type="primary">bshC</name>
    <name evidence="6" type="ORF">Q75_05620</name>
</gene>
<dbReference type="Proteomes" id="UP000074108">
    <property type="component" value="Unassembled WGS sequence"/>
</dbReference>
<evidence type="ECO:0000256" key="3">
    <source>
        <dbReference type="HAMAP-Rule" id="MF_01867"/>
    </source>
</evidence>
<keyword evidence="1 3" id="KW-0436">Ligase</keyword>
<dbReference type="Pfam" id="PF10079">
    <property type="entry name" value="Rossmann-like_BshC"/>
    <property type="match status" value="1"/>
</dbReference>
<dbReference type="GO" id="GO:0016874">
    <property type="term" value="F:ligase activity"/>
    <property type="evidence" value="ECO:0007669"/>
    <property type="project" value="UniProtKB-UniRule"/>
</dbReference>
<sequence>MKLESVSVPATSRFASLYQEQKQPVVDYFHYQLKDETVYENRLAELKNKSFQRENLVQSIKNYMKPFPTSDKITQSLEKLRGDGVVVIGGQQAGVFTGPLYTIHKVISIIKLAEEQEKRLGHPVVPVFWIAGEDHDYEEINHIFVKKQGELKKMGYPERLIEKKMATHITIDKEKLSRFTHELFTELGEREGTKSLHNMIHQAIECSNTFVDFFSCLIMTLFKDSGLLLIDAADSEFRKLEIPHFQQLFNHSSSITEAVLETQQKLRQDGFSPIIDVEEDSMNLFYYHDHDRKLLKKNDDKIMTKDGQMEWDYQDLYQQIEVHPEIFSNNVVTRPIMQEKMFPTLAFIAGPGEMAYWAELKDAFECVQEKMPPIVPRLSLTLVEPHVHKFLLQIGLTPDKVLMDGIKDSREKLFQTHRDVELEQQLESVKNYLQEQYETIALRGKELDLGLTPIIEKNIHFHTRQLDFLLEKVQKSAKWKDKISMNHLEEIEVALKPNGAPQERVWNVLYFLNKYGEDFIPILIQQDLTFDGKHKVVYL</sequence>
<evidence type="ECO:0000259" key="4">
    <source>
        <dbReference type="Pfam" id="PF10079"/>
    </source>
</evidence>
<dbReference type="InterPro" id="IPR055398">
    <property type="entry name" value="Rossmann-like_BshC"/>
</dbReference>
<name>A0A147K9X5_9BACI</name>
<accession>A0A147K9X5</accession>
<comment type="similarity">
    <text evidence="3">Belongs to the BshC family.</text>
</comment>
<protein>
    <recommendedName>
        <fullName evidence="3">Putative cysteine ligase BshC</fullName>
        <ecNumber evidence="3">6.-.-.-</ecNumber>
    </recommendedName>
</protein>
<organism evidence="6 7">
    <name type="scientific">Bacillus coahuilensis p1.1.43</name>
    <dbReference type="NCBI Taxonomy" id="1150625"/>
    <lineage>
        <taxon>Bacteria</taxon>
        <taxon>Bacillati</taxon>
        <taxon>Bacillota</taxon>
        <taxon>Bacilli</taxon>
        <taxon>Bacillales</taxon>
        <taxon>Bacillaceae</taxon>
        <taxon>Bacillus</taxon>
    </lineage>
</organism>
<evidence type="ECO:0000259" key="5">
    <source>
        <dbReference type="Pfam" id="PF24850"/>
    </source>
</evidence>
<comment type="function">
    <text evidence="3">Involved in bacillithiol (BSH) biosynthesis. May catalyze the last step of the pathway, the addition of cysteine to glucosamine malate (GlcN-Mal) to generate BSH.</text>
</comment>
<dbReference type="EC" id="6.-.-.-" evidence="3"/>
<dbReference type="STRING" id="1150625.Q75_05620"/>
<evidence type="ECO:0000313" key="6">
    <source>
        <dbReference type="EMBL" id="KUP07334.1"/>
    </source>
</evidence>
<dbReference type="InterPro" id="IPR055399">
    <property type="entry name" value="CC_BshC"/>
</dbReference>
<dbReference type="PATRIC" id="fig|1150625.3.peg.1179"/>
<evidence type="ECO:0000256" key="2">
    <source>
        <dbReference type="ARBA" id="ARBA00023054"/>
    </source>
</evidence>
<proteinExistence type="inferred from homology"/>
<dbReference type="PIRSF" id="PIRSF012535">
    <property type="entry name" value="UCP012535"/>
    <property type="match status" value="1"/>
</dbReference>
<keyword evidence="7" id="KW-1185">Reference proteome</keyword>
<keyword evidence="2" id="KW-0175">Coiled coil</keyword>
<comment type="caution">
    <text evidence="6">The sequence shown here is derived from an EMBL/GenBank/DDBJ whole genome shotgun (WGS) entry which is preliminary data.</text>
</comment>
<dbReference type="AlphaFoldDB" id="A0A147K9X5"/>
<feature type="domain" description="Bacillithiol biosynthesis BshC C-terminal coiled-coil" evidence="5">
    <location>
        <begin position="381"/>
        <end position="539"/>
    </location>
</feature>
<dbReference type="Pfam" id="PF24850">
    <property type="entry name" value="CC_BshC"/>
    <property type="match status" value="1"/>
</dbReference>
<evidence type="ECO:0000256" key="1">
    <source>
        <dbReference type="ARBA" id="ARBA00022598"/>
    </source>
</evidence>
<dbReference type="EMBL" id="LDYG01000023">
    <property type="protein sequence ID" value="KUP07334.1"/>
    <property type="molecule type" value="Genomic_DNA"/>
</dbReference>
<reference evidence="6 7" key="1">
    <citation type="journal article" date="2016" name="Front. Microbiol.">
        <title>Microevolution Analysis of Bacillus coahuilensis Unveils Differences in Phosphorus Acquisition Strategies and Their Regulation.</title>
        <authorList>
            <person name="Gomez-Lunar Z."/>
            <person name="Hernandez-Gonzalez I."/>
            <person name="Rodriguez-Torres M.D."/>
            <person name="Souza V."/>
            <person name="Olmedo-Alvarez G."/>
        </authorList>
    </citation>
    <scope>NUCLEOTIDE SEQUENCE [LARGE SCALE GENOMIC DNA]</scope>
    <source>
        <strain evidence="7">p1.1.43</strain>
    </source>
</reference>
<feature type="domain" description="Bacillithiol biosynthesis BshC N-terminal Rossmann-like" evidence="4">
    <location>
        <begin position="1"/>
        <end position="378"/>
    </location>
</feature>